<proteinExistence type="predicted"/>
<sequence length="361" mass="39674">MPPHVNKTENSKNKQDGGRVKHGPGHPCKVVEPDVEVEERCCKFFEYADEITATRENEEEDSLILEIHTLLNDWLFITLLTFMLRDSPGGIPEAPGMTPDFLSLSKCARIVKGKLTKQYESPDDDVMDISNGDASPLASNQKTMLSSKSAANDDGEDNDNGEDNNDGEGDDDDIFPEHISNVNFNAARTTASAPKMCFHCTYLSSVKKSLKVKSKEEGEEAVFAYVFLFWCLYSVLIIFSPKSVQAAKKASALAHKIAKKNQKAAKKASAPARKIAKNQKVDSKDKGDDDGAIPKLVQAAKKASTPAHKITKKNQKIDSEDKGDNVEFAYIFFHIKLAQAVEKASGPASKILRSLHSTTPR</sequence>
<accession>A0A9P5YNF8</accession>
<gene>
    <name evidence="3" type="ORF">BDN70DRAFT_900496</name>
</gene>
<keyword evidence="2" id="KW-0472">Membrane</keyword>
<reference evidence="3" key="1">
    <citation type="submission" date="2020-11" db="EMBL/GenBank/DDBJ databases">
        <authorList>
            <consortium name="DOE Joint Genome Institute"/>
            <person name="Ahrendt S."/>
            <person name="Riley R."/>
            <person name="Andreopoulos W."/>
            <person name="Labutti K."/>
            <person name="Pangilinan J."/>
            <person name="Ruiz-Duenas F.J."/>
            <person name="Barrasa J.M."/>
            <person name="Sanchez-Garcia M."/>
            <person name="Camarero S."/>
            <person name="Miyauchi S."/>
            <person name="Serrano A."/>
            <person name="Linde D."/>
            <person name="Babiker R."/>
            <person name="Drula E."/>
            <person name="Ayuso-Fernandez I."/>
            <person name="Pacheco R."/>
            <person name="Padilla G."/>
            <person name="Ferreira P."/>
            <person name="Barriuso J."/>
            <person name="Kellner H."/>
            <person name="Castanera R."/>
            <person name="Alfaro M."/>
            <person name="Ramirez L."/>
            <person name="Pisabarro A.G."/>
            <person name="Kuo A."/>
            <person name="Tritt A."/>
            <person name="Lipzen A."/>
            <person name="He G."/>
            <person name="Yan M."/>
            <person name="Ng V."/>
            <person name="Cullen D."/>
            <person name="Martin F."/>
            <person name="Rosso M.-N."/>
            <person name="Henrissat B."/>
            <person name="Hibbett D."/>
            <person name="Martinez A.T."/>
            <person name="Grigoriev I.V."/>
        </authorList>
    </citation>
    <scope>NUCLEOTIDE SEQUENCE</scope>
    <source>
        <strain evidence="3">CIRM-BRFM 674</strain>
    </source>
</reference>
<feature type="transmembrane region" description="Helical" evidence="2">
    <location>
        <begin position="222"/>
        <end position="239"/>
    </location>
</feature>
<feature type="compositionally biased region" description="Basic and acidic residues" evidence="1">
    <location>
        <begin position="279"/>
        <end position="289"/>
    </location>
</feature>
<protein>
    <submittedName>
        <fullName evidence="3">Uncharacterized protein</fullName>
    </submittedName>
</protein>
<feature type="region of interest" description="Disordered" evidence="1">
    <location>
        <begin position="1"/>
        <end position="27"/>
    </location>
</feature>
<feature type="region of interest" description="Disordered" evidence="1">
    <location>
        <begin position="121"/>
        <end position="175"/>
    </location>
</feature>
<evidence type="ECO:0000313" key="3">
    <source>
        <dbReference type="EMBL" id="KAF9472504.1"/>
    </source>
</evidence>
<dbReference type="EMBL" id="MU155528">
    <property type="protein sequence ID" value="KAF9472504.1"/>
    <property type="molecule type" value="Genomic_DNA"/>
</dbReference>
<keyword evidence="4" id="KW-1185">Reference proteome</keyword>
<evidence type="ECO:0000256" key="1">
    <source>
        <dbReference type="SAM" id="MobiDB-lite"/>
    </source>
</evidence>
<organism evidence="3 4">
    <name type="scientific">Pholiota conissans</name>
    <dbReference type="NCBI Taxonomy" id="109636"/>
    <lineage>
        <taxon>Eukaryota</taxon>
        <taxon>Fungi</taxon>
        <taxon>Dikarya</taxon>
        <taxon>Basidiomycota</taxon>
        <taxon>Agaricomycotina</taxon>
        <taxon>Agaricomycetes</taxon>
        <taxon>Agaricomycetidae</taxon>
        <taxon>Agaricales</taxon>
        <taxon>Agaricineae</taxon>
        <taxon>Strophariaceae</taxon>
        <taxon>Pholiota</taxon>
    </lineage>
</organism>
<dbReference type="Proteomes" id="UP000807469">
    <property type="component" value="Unassembled WGS sequence"/>
</dbReference>
<dbReference type="AlphaFoldDB" id="A0A9P5YNF8"/>
<keyword evidence="2" id="KW-0812">Transmembrane</keyword>
<comment type="caution">
    <text evidence="3">The sequence shown here is derived from an EMBL/GenBank/DDBJ whole genome shotgun (WGS) entry which is preliminary data.</text>
</comment>
<keyword evidence="2" id="KW-1133">Transmembrane helix</keyword>
<feature type="compositionally biased region" description="Basic and acidic residues" evidence="1">
    <location>
        <begin position="1"/>
        <end position="19"/>
    </location>
</feature>
<feature type="compositionally biased region" description="Acidic residues" evidence="1">
    <location>
        <begin position="153"/>
        <end position="174"/>
    </location>
</feature>
<feature type="compositionally biased region" description="Polar residues" evidence="1">
    <location>
        <begin position="137"/>
        <end position="150"/>
    </location>
</feature>
<feature type="region of interest" description="Disordered" evidence="1">
    <location>
        <begin position="263"/>
        <end position="290"/>
    </location>
</feature>
<evidence type="ECO:0000256" key="2">
    <source>
        <dbReference type="SAM" id="Phobius"/>
    </source>
</evidence>
<evidence type="ECO:0000313" key="4">
    <source>
        <dbReference type="Proteomes" id="UP000807469"/>
    </source>
</evidence>
<name>A0A9P5YNF8_9AGAR</name>